<dbReference type="Pfam" id="PF16865">
    <property type="entry name" value="GST_C_5"/>
    <property type="match status" value="1"/>
</dbReference>
<dbReference type="PROSITE" id="PS50405">
    <property type="entry name" value="GST_CTER"/>
    <property type="match status" value="1"/>
</dbReference>
<dbReference type="SFLD" id="SFLDS00019">
    <property type="entry name" value="Glutathione_Transferase_(cytos"/>
    <property type="match status" value="1"/>
</dbReference>
<dbReference type="InterPro" id="IPR036282">
    <property type="entry name" value="Glutathione-S-Trfase_C_sf"/>
</dbReference>
<dbReference type="GO" id="GO:0016740">
    <property type="term" value="F:transferase activity"/>
    <property type="evidence" value="ECO:0007669"/>
    <property type="project" value="UniProtKB-KW"/>
</dbReference>
<dbReference type="InterPro" id="IPR010987">
    <property type="entry name" value="Glutathione-S-Trfase_C-like"/>
</dbReference>
<dbReference type="PANTHER" id="PTHR43968:SF6">
    <property type="entry name" value="GLUTATHIONE S-TRANSFERASE OMEGA"/>
    <property type="match status" value="1"/>
</dbReference>
<dbReference type="InterPro" id="IPR004045">
    <property type="entry name" value="Glutathione_S-Trfase_N"/>
</dbReference>
<reference evidence="3 4" key="1">
    <citation type="submission" date="2016-07" db="EMBL/GenBank/DDBJ databases">
        <title>Pervasive Adenine N6-methylation of Active Genes in Fungi.</title>
        <authorList>
            <consortium name="DOE Joint Genome Institute"/>
            <person name="Mondo S.J."/>
            <person name="Dannebaum R.O."/>
            <person name="Kuo R.C."/>
            <person name="Labutti K."/>
            <person name="Haridas S."/>
            <person name="Kuo A."/>
            <person name="Salamov A."/>
            <person name="Ahrendt S.R."/>
            <person name="Lipzen A."/>
            <person name="Sullivan W."/>
            <person name="Andreopoulos W.B."/>
            <person name="Clum A."/>
            <person name="Lindquist E."/>
            <person name="Daum C."/>
            <person name="Ramamoorthy G.K."/>
            <person name="Gryganskyi A."/>
            <person name="Culley D."/>
            <person name="Magnuson J.K."/>
            <person name="James T.Y."/>
            <person name="O'Malley M.A."/>
            <person name="Stajich J.E."/>
            <person name="Spatafora J.W."/>
            <person name="Visel A."/>
            <person name="Grigoriev I.V."/>
        </authorList>
    </citation>
    <scope>NUCLEOTIDE SEQUENCE [LARGE SCALE GENOMIC DNA]</scope>
    <source>
        <strain evidence="3 4">JEL800</strain>
    </source>
</reference>
<accession>A0A1Y2BFG3</accession>
<gene>
    <name evidence="3" type="ORF">BCR33DRAFT_771141</name>
</gene>
<dbReference type="SUPFAM" id="SSF52833">
    <property type="entry name" value="Thioredoxin-like"/>
    <property type="match status" value="1"/>
</dbReference>
<sequence length="224" mass="25228">MTVTDSIPVSEITYFWHNGCPYVHRSSIVLHEKGLWDKIEKKHIDLKNKPEWYLQLYPIGKVPAIQIKDTFLPESAIIAEFFIENFEGVGPELLPSNPLVRAKIRLFIQQFQDAISPAFKYARGPVDDEALAVVTKFVTTVQNSLTALTLSDDGPFLLGSKFSLAEVITAPFALRLSLALEKKGVALPDSDKFARFHEWFNAVTTRESVLETFLGKEAYLAQIN</sequence>
<evidence type="ECO:0000259" key="1">
    <source>
        <dbReference type="PROSITE" id="PS50404"/>
    </source>
</evidence>
<dbReference type="Gene3D" id="1.20.1050.10">
    <property type="match status" value="1"/>
</dbReference>
<dbReference type="Gene3D" id="3.40.30.10">
    <property type="entry name" value="Glutaredoxin"/>
    <property type="match status" value="1"/>
</dbReference>
<dbReference type="InterPro" id="IPR040079">
    <property type="entry name" value="Glutathione_S-Trfase"/>
</dbReference>
<dbReference type="AlphaFoldDB" id="A0A1Y2BFG3"/>
<keyword evidence="3" id="KW-0808">Transferase</keyword>
<dbReference type="Pfam" id="PF13409">
    <property type="entry name" value="GST_N_2"/>
    <property type="match status" value="1"/>
</dbReference>
<dbReference type="PANTHER" id="PTHR43968">
    <property type="match status" value="1"/>
</dbReference>
<protein>
    <submittedName>
        <fullName evidence="3">Glutathione S-transferase</fullName>
    </submittedName>
</protein>
<dbReference type="Proteomes" id="UP000193642">
    <property type="component" value="Unassembled WGS sequence"/>
</dbReference>
<dbReference type="InterPro" id="IPR036249">
    <property type="entry name" value="Thioredoxin-like_sf"/>
</dbReference>
<organism evidence="3 4">
    <name type="scientific">Rhizoclosmatium globosum</name>
    <dbReference type="NCBI Taxonomy" id="329046"/>
    <lineage>
        <taxon>Eukaryota</taxon>
        <taxon>Fungi</taxon>
        <taxon>Fungi incertae sedis</taxon>
        <taxon>Chytridiomycota</taxon>
        <taxon>Chytridiomycota incertae sedis</taxon>
        <taxon>Chytridiomycetes</taxon>
        <taxon>Chytridiales</taxon>
        <taxon>Chytriomycetaceae</taxon>
        <taxon>Rhizoclosmatium</taxon>
    </lineage>
</organism>
<dbReference type="InterPro" id="IPR050983">
    <property type="entry name" value="GST_Omega/HSP26"/>
</dbReference>
<comment type="caution">
    <text evidence="3">The sequence shown here is derived from an EMBL/GenBank/DDBJ whole genome shotgun (WGS) entry which is preliminary data.</text>
</comment>
<evidence type="ECO:0000313" key="4">
    <source>
        <dbReference type="Proteomes" id="UP000193642"/>
    </source>
</evidence>
<proteinExistence type="predicted"/>
<name>A0A1Y2BFG3_9FUNG</name>
<evidence type="ECO:0000313" key="3">
    <source>
        <dbReference type="EMBL" id="ORY33554.1"/>
    </source>
</evidence>
<dbReference type="OrthoDB" id="202840at2759"/>
<dbReference type="SUPFAM" id="SSF47616">
    <property type="entry name" value="GST C-terminal domain-like"/>
    <property type="match status" value="1"/>
</dbReference>
<dbReference type="PROSITE" id="PS50404">
    <property type="entry name" value="GST_NTER"/>
    <property type="match status" value="1"/>
</dbReference>
<feature type="domain" description="GST N-terminal" evidence="1">
    <location>
        <begin position="10"/>
        <end position="90"/>
    </location>
</feature>
<dbReference type="InterPro" id="IPR041695">
    <property type="entry name" value="GST_C_5"/>
</dbReference>
<keyword evidence="4" id="KW-1185">Reference proteome</keyword>
<feature type="domain" description="GST C-terminal" evidence="2">
    <location>
        <begin position="97"/>
        <end position="224"/>
    </location>
</feature>
<dbReference type="GO" id="GO:0005737">
    <property type="term" value="C:cytoplasm"/>
    <property type="evidence" value="ECO:0007669"/>
    <property type="project" value="TreeGrafter"/>
</dbReference>
<dbReference type="EMBL" id="MCGO01000067">
    <property type="protein sequence ID" value="ORY33554.1"/>
    <property type="molecule type" value="Genomic_DNA"/>
</dbReference>
<dbReference type="SFLD" id="SFLDG00358">
    <property type="entry name" value="Main_(cytGST)"/>
    <property type="match status" value="1"/>
</dbReference>
<dbReference type="STRING" id="329046.A0A1Y2BFG3"/>
<evidence type="ECO:0000259" key="2">
    <source>
        <dbReference type="PROSITE" id="PS50405"/>
    </source>
</evidence>